<accession>A6TTS5</accession>
<dbReference type="EMBL" id="CP000724">
    <property type="protein sequence ID" value="ABR49593.1"/>
    <property type="molecule type" value="Genomic_DNA"/>
</dbReference>
<dbReference type="Proteomes" id="UP000001572">
    <property type="component" value="Chromosome"/>
</dbReference>
<evidence type="ECO:0000313" key="2">
    <source>
        <dbReference type="Proteomes" id="UP000001572"/>
    </source>
</evidence>
<sequence length="100" mass="11284">MLNKQQLLDVIASVKGNEEQHLILNTDGIFEIVKYHDEEDPIEFEKMNYVTRWGTSDEGNGYIGGKTADDKKNIGNIMSHANKAWAVFLNTGKTRIISIT</sequence>
<gene>
    <name evidence="1" type="ordered locus">Amet_3465</name>
</gene>
<organism evidence="1 2">
    <name type="scientific">Alkaliphilus metalliredigens (strain QYMF)</name>
    <dbReference type="NCBI Taxonomy" id="293826"/>
    <lineage>
        <taxon>Bacteria</taxon>
        <taxon>Bacillati</taxon>
        <taxon>Bacillota</taxon>
        <taxon>Clostridia</taxon>
        <taxon>Peptostreptococcales</taxon>
        <taxon>Natronincolaceae</taxon>
        <taxon>Alkaliphilus</taxon>
    </lineage>
</organism>
<dbReference type="KEGG" id="amt:Amet_3465"/>
<dbReference type="OrthoDB" id="3035539at2"/>
<reference evidence="2" key="1">
    <citation type="journal article" date="2016" name="Genome Announc.">
        <title>Complete genome sequence of Alkaliphilus metalliredigens strain QYMF, an alkaliphilic and metal-reducing bacterium isolated from borax-contaminated leachate ponds.</title>
        <authorList>
            <person name="Hwang C."/>
            <person name="Copeland A."/>
            <person name="Lucas S."/>
            <person name="Lapidus A."/>
            <person name="Barry K."/>
            <person name="Detter J.C."/>
            <person name="Glavina Del Rio T."/>
            <person name="Hammon N."/>
            <person name="Israni S."/>
            <person name="Dalin E."/>
            <person name="Tice H."/>
            <person name="Pitluck S."/>
            <person name="Chertkov O."/>
            <person name="Brettin T."/>
            <person name="Bruce D."/>
            <person name="Han C."/>
            <person name="Schmutz J."/>
            <person name="Larimer F."/>
            <person name="Land M.L."/>
            <person name="Hauser L."/>
            <person name="Kyrpides N."/>
            <person name="Mikhailova N."/>
            <person name="Ye Q."/>
            <person name="Zhou J."/>
            <person name="Richardson P."/>
            <person name="Fields M.W."/>
        </authorList>
    </citation>
    <scope>NUCLEOTIDE SEQUENCE [LARGE SCALE GENOMIC DNA]</scope>
    <source>
        <strain evidence="2">QYMF</strain>
    </source>
</reference>
<proteinExistence type="predicted"/>
<dbReference type="AlphaFoldDB" id="A6TTS5"/>
<name>A6TTS5_ALKMQ</name>
<dbReference type="STRING" id="293826.Amet_3465"/>
<evidence type="ECO:0000313" key="1">
    <source>
        <dbReference type="EMBL" id="ABR49593.1"/>
    </source>
</evidence>
<keyword evidence="2" id="KW-1185">Reference proteome</keyword>
<dbReference type="HOGENOM" id="CLU_2299762_0_0_9"/>
<dbReference type="RefSeq" id="WP_012064556.1">
    <property type="nucleotide sequence ID" value="NC_009633.1"/>
</dbReference>
<dbReference type="eggNOG" id="ENOG502ZFYY">
    <property type="taxonomic scope" value="Bacteria"/>
</dbReference>
<protein>
    <submittedName>
        <fullName evidence="1">Uncharacterized protein</fullName>
    </submittedName>
</protein>